<dbReference type="Proteomes" id="UP001283361">
    <property type="component" value="Unassembled WGS sequence"/>
</dbReference>
<name>A0AAE0YFT8_9GAST</name>
<accession>A0AAE0YFT8</accession>
<sequence length="78" mass="8812">MSLKQVLEGYAEMEKEERTGYRQRVTCSEASEGNALSLPFGFDFIEGLTDHHIEILETIIDPDFLSLEPGYQLRVSCG</sequence>
<evidence type="ECO:0000313" key="2">
    <source>
        <dbReference type="Proteomes" id="UP001283361"/>
    </source>
</evidence>
<comment type="caution">
    <text evidence="1">The sequence shown here is derived from an EMBL/GenBank/DDBJ whole genome shotgun (WGS) entry which is preliminary data.</text>
</comment>
<organism evidence="1 2">
    <name type="scientific">Elysia crispata</name>
    <name type="common">lettuce slug</name>
    <dbReference type="NCBI Taxonomy" id="231223"/>
    <lineage>
        <taxon>Eukaryota</taxon>
        <taxon>Metazoa</taxon>
        <taxon>Spiralia</taxon>
        <taxon>Lophotrochozoa</taxon>
        <taxon>Mollusca</taxon>
        <taxon>Gastropoda</taxon>
        <taxon>Heterobranchia</taxon>
        <taxon>Euthyneura</taxon>
        <taxon>Panpulmonata</taxon>
        <taxon>Sacoglossa</taxon>
        <taxon>Placobranchoidea</taxon>
        <taxon>Plakobranchidae</taxon>
        <taxon>Elysia</taxon>
    </lineage>
</organism>
<dbReference type="EMBL" id="JAWDGP010006298">
    <property type="protein sequence ID" value="KAK3743793.1"/>
    <property type="molecule type" value="Genomic_DNA"/>
</dbReference>
<reference evidence="1" key="1">
    <citation type="journal article" date="2023" name="G3 (Bethesda)">
        <title>A reference genome for the long-term kleptoplast-retaining sea slug Elysia crispata morphotype clarki.</title>
        <authorList>
            <person name="Eastman K.E."/>
            <person name="Pendleton A.L."/>
            <person name="Shaikh M.A."/>
            <person name="Suttiyut T."/>
            <person name="Ogas R."/>
            <person name="Tomko P."/>
            <person name="Gavelis G."/>
            <person name="Widhalm J.R."/>
            <person name="Wisecaver J.H."/>
        </authorList>
    </citation>
    <scope>NUCLEOTIDE SEQUENCE</scope>
    <source>
        <strain evidence="1">ECLA1</strain>
    </source>
</reference>
<protein>
    <submittedName>
        <fullName evidence="1">Uncharacterized protein</fullName>
    </submittedName>
</protein>
<gene>
    <name evidence="1" type="ORF">RRG08_043525</name>
</gene>
<evidence type="ECO:0000313" key="1">
    <source>
        <dbReference type="EMBL" id="KAK3743793.1"/>
    </source>
</evidence>
<proteinExistence type="predicted"/>
<keyword evidence="2" id="KW-1185">Reference proteome</keyword>
<dbReference type="AlphaFoldDB" id="A0AAE0YFT8"/>